<dbReference type="PANTHER" id="PTHR10048">
    <property type="entry name" value="PHOSPHATIDYLINOSITOL KINASE"/>
    <property type="match status" value="1"/>
</dbReference>
<accession>A0ABQ8ULB6</accession>
<dbReference type="InterPro" id="IPR011009">
    <property type="entry name" value="Kinase-like_dom_sf"/>
</dbReference>
<dbReference type="PROSITE" id="PS00916">
    <property type="entry name" value="PI3_4_KINASE_2"/>
    <property type="match status" value="1"/>
</dbReference>
<dbReference type="Pfam" id="PF00454">
    <property type="entry name" value="PI3_PI4_kinase"/>
    <property type="match status" value="2"/>
</dbReference>
<evidence type="ECO:0000313" key="6">
    <source>
        <dbReference type="EMBL" id="KAJ4459033.1"/>
    </source>
</evidence>
<keyword evidence="7" id="KW-1185">Reference proteome</keyword>
<dbReference type="Gene3D" id="1.10.1070.11">
    <property type="entry name" value="Phosphatidylinositol 3-/4-kinase, catalytic domain"/>
    <property type="match status" value="1"/>
</dbReference>
<dbReference type="PROSITE" id="PS50290">
    <property type="entry name" value="PI3_4_KINASE_3"/>
    <property type="match status" value="1"/>
</dbReference>
<dbReference type="PANTHER" id="PTHR10048:SF15">
    <property type="entry name" value="PHOSPHATIDYLINOSITOL 4-KINASE ALPHA"/>
    <property type="match status" value="1"/>
</dbReference>
<evidence type="ECO:0000256" key="1">
    <source>
        <dbReference type="ARBA" id="ARBA00006209"/>
    </source>
</evidence>
<evidence type="ECO:0000256" key="4">
    <source>
        <dbReference type="SAM" id="MobiDB-lite"/>
    </source>
</evidence>
<gene>
    <name evidence="6" type="ORF">PAPYR_5084</name>
</gene>
<comment type="caution">
    <text evidence="6">The sequence shown here is derived from an EMBL/GenBank/DDBJ whole genome shotgun (WGS) entry which is preliminary data.</text>
</comment>
<dbReference type="Gene3D" id="3.30.1010.10">
    <property type="entry name" value="Phosphatidylinositol 3-kinase Catalytic Subunit, Chain A, domain 4"/>
    <property type="match status" value="1"/>
</dbReference>
<dbReference type="EMBL" id="JAPMOS010000023">
    <property type="protein sequence ID" value="KAJ4459033.1"/>
    <property type="molecule type" value="Genomic_DNA"/>
</dbReference>
<keyword evidence="3" id="KW-0418">Kinase</keyword>
<sequence length="372" mass="41439">MVSFFVRPREAVPRPLPPPGPAQQQQLIRSTCIFKAGDDCRQDALALQLIGIMAEIFEEDGLPLFLDPYQVIPTGGGVCHRDIIPMRIWPWNGIRLGCRGRRVQEGIIEVVPHTYSRDQLGKRFPGNLNQHFRAMYGDQTEAFRMVRATPARPPCPCIATRLQSLTTAAQRNFITSGAAYSLAAYLLHIKDRHNGNILIDDAGHIVHIDFGFIFDINPGNVEFERAPFKLNTEMLELMGVAAPAQPPAPQQPAPAEAPPPPAPAAAPRVSEALCGSPAQPEPFGWFVELCCRGFLSLRQQMERLVAPVSLMVQSGLPCFKPESLQRLVNRFDPDASETDANSFMMLRVDESRNSYSTGVYDTFQYIQNRISW</sequence>
<evidence type="ECO:0000313" key="7">
    <source>
        <dbReference type="Proteomes" id="UP001141327"/>
    </source>
</evidence>
<dbReference type="InterPro" id="IPR000403">
    <property type="entry name" value="PI3/4_kinase_cat_dom"/>
</dbReference>
<feature type="domain" description="PI3K/PI4K catalytic" evidence="5">
    <location>
        <begin position="2"/>
        <end position="356"/>
    </location>
</feature>
<name>A0ABQ8ULB6_9EUKA</name>
<organism evidence="6 7">
    <name type="scientific">Paratrimastix pyriformis</name>
    <dbReference type="NCBI Taxonomy" id="342808"/>
    <lineage>
        <taxon>Eukaryota</taxon>
        <taxon>Metamonada</taxon>
        <taxon>Preaxostyla</taxon>
        <taxon>Paratrimastigidae</taxon>
        <taxon>Paratrimastix</taxon>
    </lineage>
</organism>
<feature type="region of interest" description="Disordered" evidence="4">
    <location>
        <begin position="243"/>
        <end position="268"/>
    </location>
</feature>
<evidence type="ECO:0000256" key="2">
    <source>
        <dbReference type="ARBA" id="ARBA00022679"/>
    </source>
</evidence>
<keyword evidence="2" id="KW-0808">Transferase</keyword>
<dbReference type="SUPFAM" id="SSF56112">
    <property type="entry name" value="Protein kinase-like (PK-like)"/>
    <property type="match status" value="1"/>
</dbReference>
<dbReference type="InterPro" id="IPR036940">
    <property type="entry name" value="PI3/4_kinase_cat_sf"/>
</dbReference>
<dbReference type="PROSITE" id="PS00915">
    <property type="entry name" value="PI3_4_KINASE_1"/>
    <property type="match status" value="1"/>
</dbReference>
<feature type="compositionally biased region" description="Pro residues" evidence="4">
    <location>
        <begin position="244"/>
        <end position="264"/>
    </location>
</feature>
<dbReference type="SMART" id="SM00146">
    <property type="entry name" value="PI3Kc"/>
    <property type="match status" value="1"/>
</dbReference>
<dbReference type="Proteomes" id="UP001141327">
    <property type="component" value="Unassembled WGS sequence"/>
</dbReference>
<evidence type="ECO:0000259" key="5">
    <source>
        <dbReference type="PROSITE" id="PS50290"/>
    </source>
</evidence>
<comment type="similarity">
    <text evidence="1">Belongs to the PI3/PI4-kinase family. Type III PI4K subfamily.</text>
</comment>
<dbReference type="InterPro" id="IPR018936">
    <property type="entry name" value="PI3/4_kinase_CS"/>
</dbReference>
<evidence type="ECO:0000256" key="3">
    <source>
        <dbReference type="ARBA" id="ARBA00022777"/>
    </source>
</evidence>
<protein>
    <submittedName>
        <fullName evidence="6">Phosphatidylinositol 4-kinase stt4</fullName>
    </submittedName>
</protein>
<reference evidence="6" key="1">
    <citation type="journal article" date="2022" name="bioRxiv">
        <title>Genomics of Preaxostyla Flagellates Illuminates Evolutionary Transitions and the Path Towards Mitochondrial Loss.</title>
        <authorList>
            <person name="Novak L.V.F."/>
            <person name="Treitli S.C."/>
            <person name="Pyrih J."/>
            <person name="Halakuc P."/>
            <person name="Pipaliya S.V."/>
            <person name="Vacek V."/>
            <person name="Brzon O."/>
            <person name="Soukal P."/>
            <person name="Eme L."/>
            <person name="Dacks J.B."/>
            <person name="Karnkowska A."/>
            <person name="Elias M."/>
            <person name="Hampl V."/>
        </authorList>
    </citation>
    <scope>NUCLEOTIDE SEQUENCE</scope>
    <source>
        <strain evidence="6">RCP-MX</strain>
    </source>
</reference>
<proteinExistence type="inferred from homology"/>
<dbReference type="InterPro" id="IPR015433">
    <property type="entry name" value="PI3/4_kinase"/>
</dbReference>